<proteinExistence type="predicted"/>
<dbReference type="EMBL" id="QTSX02003563">
    <property type="protein sequence ID" value="KAJ9070717.1"/>
    <property type="molecule type" value="Genomic_DNA"/>
</dbReference>
<accession>A0ACC2T819</accession>
<dbReference type="Proteomes" id="UP001165960">
    <property type="component" value="Unassembled WGS sequence"/>
</dbReference>
<evidence type="ECO:0000313" key="2">
    <source>
        <dbReference type="Proteomes" id="UP001165960"/>
    </source>
</evidence>
<comment type="caution">
    <text evidence="1">The sequence shown here is derived from an EMBL/GenBank/DDBJ whole genome shotgun (WGS) entry which is preliminary data.</text>
</comment>
<organism evidence="1 2">
    <name type="scientific">Entomophthora muscae</name>
    <dbReference type="NCBI Taxonomy" id="34485"/>
    <lineage>
        <taxon>Eukaryota</taxon>
        <taxon>Fungi</taxon>
        <taxon>Fungi incertae sedis</taxon>
        <taxon>Zoopagomycota</taxon>
        <taxon>Entomophthoromycotina</taxon>
        <taxon>Entomophthoromycetes</taxon>
        <taxon>Entomophthorales</taxon>
        <taxon>Entomophthoraceae</taxon>
        <taxon>Entomophthora</taxon>
    </lineage>
</organism>
<keyword evidence="2" id="KW-1185">Reference proteome</keyword>
<gene>
    <name evidence="1" type="ORF">DSO57_1004949</name>
</gene>
<reference evidence="1" key="1">
    <citation type="submission" date="2022-04" db="EMBL/GenBank/DDBJ databases">
        <title>Genome of the entomopathogenic fungus Entomophthora muscae.</title>
        <authorList>
            <person name="Elya C."/>
            <person name="Lovett B.R."/>
            <person name="Lee E."/>
            <person name="Macias A.M."/>
            <person name="Hajek A.E."/>
            <person name="De Bivort B.L."/>
            <person name="Kasson M.T."/>
            <person name="De Fine Licht H.H."/>
            <person name="Stajich J.E."/>
        </authorList>
    </citation>
    <scope>NUCLEOTIDE SEQUENCE</scope>
    <source>
        <strain evidence="1">Berkeley</strain>
    </source>
</reference>
<sequence length="133" mass="14988">MPTSKDLSPTQLAVLACKHLSPTNLKRVPTHNQLVKFVSDRCQALNPLAKSTTIIKELVLTNTLKKKEDGEMFLLHDNGQEVEDMIIAYATTQILEQLNTPTTWLWDGTFATCLTVVFGSWRQHPGRRGRKSL</sequence>
<name>A0ACC2T819_9FUNG</name>
<protein>
    <submittedName>
        <fullName evidence="1">Uncharacterized protein</fullName>
    </submittedName>
</protein>
<evidence type="ECO:0000313" key="1">
    <source>
        <dbReference type="EMBL" id="KAJ9070717.1"/>
    </source>
</evidence>